<feature type="region of interest" description="Disordered" evidence="1">
    <location>
        <begin position="663"/>
        <end position="712"/>
    </location>
</feature>
<dbReference type="AlphaFoldDB" id="A0A0P7AU87"/>
<sequence>MSASPSCTPPRRPLHERTSSQNNRLGIRLVPYSPPRISADGSPSSRPSSYADASTETDPEPWPRCGSPLAPSSPYYESPSPSAAWTRIRPHAPTPDSRRRSRLVTPESSSPWRPLADADIDADADITADTSVEPDIDVHDESLQFASEFVPSSPPTSRPSSARRHIINVHANKTFSVHPQDLSTSSRTDSMWSPPSYTTRSSSDARQSLGAFSNDPQDRPSSPLTPLSERSLSKSLALLSTPRAQTSPRVSPWNYRMIGGVRKVPKTPDLKHKQPQPLSGPSSVPPLPSLPEIELTNPIEVPSTQQLNEKPSFQSTISSLSRSTVSDRTNYKIYAAQSSPMAVADLASLPASSIRSNYELLGAPSSSDPSVHDQTRPPTHDSDANYVVHGGPSSSSSVVAVRNRQQTEYSQESLVVPPLRPNKKRSWDSFGLVKTRSHDSVRTGSLTSISTIMTQEATRALFVGPPTMLHQVAPNWNPPLGTTPKSKGTARQHQWSSQLSTVLSESEGGSEPASRALSVASFADRRSSSHSKHILSMVSSLAGLEEHIGGPSHSRRGSLEPPSATYNRSTPRDHNTGTVRLIRDHDEDGDGLAPLEELHHRSSRTRLGKMLSSYASDHSLRSSASFNAAVPTWAKVYYGSGERKFLAYKPSSESMWSNFSFTDSQGGLSRSPSQDRYVSNIFSPRRRPRDPVAHPAGRRESDAGSMDITPLPPRPVMAVVRNLKKQTSSIWSPHLGRDRRPMRHSIWEPPAADWEARSELTGRRNAQVVMFVLGFIFPFTWMLAATIPIPSATRIHDMEHGHSASKLNLRHEHGVHAQLVDDDMYRSAMWWRNVNRGMSIIGLLMLGAVIALTVVGTRQGWGT</sequence>
<evidence type="ECO:0008006" key="5">
    <source>
        <dbReference type="Google" id="ProtNLM"/>
    </source>
</evidence>
<reference evidence="3 4" key="1">
    <citation type="submission" date="2015-09" db="EMBL/GenBank/DDBJ databases">
        <title>Draft genome of a European isolate of the apple canker pathogen Neonectria ditissima.</title>
        <authorList>
            <person name="Gomez-Cortecero A."/>
            <person name="Harrison R.J."/>
            <person name="Armitage A.D."/>
        </authorList>
    </citation>
    <scope>NUCLEOTIDE SEQUENCE [LARGE SCALE GENOMIC DNA]</scope>
    <source>
        <strain evidence="3 4">R09/05</strain>
    </source>
</reference>
<evidence type="ECO:0000256" key="1">
    <source>
        <dbReference type="SAM" id="MobiDB-lite"/>
    </source>
</evidence>
<feature type="transmembrane region" description="Helical" evidence="2">
    <location>
        <begin position="768"/>
        <end position="789"/>
    </location>
</feature>
<feature type="region of interest" description="Disordered" evidence="1">
    <location>
        <begin position="546"/>
        <end position="576"/>
    </location>
</feature>
<keyword evidence="2" id="KW-0472">Membrane</keyword>
<feature type="compositionally biased region" description="Polar residues" evidence="1">
    <location>
        <begin position="483"/>
        <end position="504"/>
    </location>
</feature>
<keyword evidence="4" id="KW-1185">Reference proteome</keyword>
<feature type="compositionally biased region" description="Basic and acidic residues" evidence="1">
    <location>
        <begin position="689"/>
        <end position="702"/>
    </location>
</feature>
<feature type="compositionally biased region" description="Polar residues" evidence="1">
    <location>
        <begin position="171"/>
        <end position="230"/>
    </location>
</feature>
<dbReference type="STRING" id="78410.A0A0P7AU87"/>
<feature type="region of interest" description="Disordered" evidence="1">
    <location>
        <begin position="1"/>
        <end position="230"/>
    </location>
</feature>
<keyword evidence="2" id="KW-0812">Transmembrane</keyword>
<feature type="compositionally biased region" description="Low complexity" evidence="1">
    <location>
        <begin position="67"/>
        <end position="84"/>
    </location>
</feature>
<comment type="caution">
    <text evidence="3">The sequence shown here is derived from an EMBL/GenBank/DDBJ whole genome shotgun (WGS) entry which is preliminary data.</text>
</comment>
<accession>A0A0P7AU87</accession>
<keyword evidence="2" id="KW-1133">Transmembrane helix</keyword>
<evidence type="ECO:0000313" key="3">
    <source>
        <dbReference type="EMBL" id="KPM36888.1"/>
    </source>
</evidence>
<proteinExistence type="predicted"/>
<evidence type="ECO:0000313" key="4">
    <source>
        <dbReference type="Proteomes" id="UP000050424"/>
    </source>
</evidence>
<feature type="compositionally biased region" description="Polar residues" evidence="1">
    <location>
        <begin position="663"/>
        <end position="682"/>
    </location>
</feature>
<gene>
    <name evidence="3" type="ORF">AK830_g9677</name>
</gene>
<dbReference type="EMBL" id="LKCW01000185">
    <property type="protein sequence ID" value="KPM36888.1"/>
    <property type="molecule type" value="Genomic_DNA"/>
</dbReference>
<feature type="compositionally biased region" description="Low complexity" evidence="1">
    <location>
        <begin position="38"/>
        <end position="54"/>
    </location>
</feature>
<feature type="transmembrane region" description="Helical" evidence="2">
    <location>
        <begin position="834"/>
        <end position="855"/>
    </location>
</feature>
<feature type="region of interest" description="Disordered" evidence="1">
    <location>
        <begin position="474"/>
        <end position="514"/>
    </location>
</feature>
<feature type="region of interest" description="Disordered" evidence="1">
    <location>
        <begin position="262"/>
        <end position="293"/>
    </location>
</feature>
<feature type="region of interest" description="Disordered" evidence="1">
    <location>
        <begin position="360"/>
        <end position="383"/>
    </location>
</feature>
<dbReference type="Proteomes" id="UP000050424">
    <property type="component" value="Unassembled WGS sequence"/>
</dbReference>
<dbReference type="OrthoDB" id="4153178at2759"/>
<organism evidence="3 4">
    <name type="scientific">Neonectria ditissima</name>
    <dbReference type="NCBI Taxonomy" id="78410"/>
    <lineage>
        <taxon>Eukaryota</taxon>
        <taxon>Fungi</taxon>
        <taxon>Dikarya</taxon>
        <taxon>Ascomycota</taxon>
        <taxon>Pezizomycotina</taxon>
        <taxon>Sordariomycetes</taxon>
        <taxon>Hypocreomycetidae</taxon>
        <taxon>Hypocreales</taxon>
        <taxon>Nectriaceae</taxon>
        <taxon>Neonectria</taxon>
    </lineage>
</organism>
<name>A0A0P7AU87_9HYPO</name>
<feature type="compositionally biased region" description="Basic and acidic residues" evidence="1">
    <location>
        <begin position="370"/>
        <end position="383"/>
    </location>
</feature>
<protein>
    <recommendedName>
        <fullName evidence="5">Serine-rich protein</fullName>
    </recommendedName>
</protein>
<evidence type="ECO:0000256" key="2">
    <source>
        <dbReference type="SAM" id="Phobius"/>
    </source>
</evidence>